<dbReference type="Gramene" id="CMO025CT">
    <property type="protein sequence ID" value="CMO025CT"/>
    <property type="gene ID" value="CMO025C"/>
</dbReference>
<accession>M1V5X3</accession>
<dbReference type="RefSeq" id="XP_005537456.1">
    <property type="nucleotide sequence ID" value="XM_005537399.1"/>
</dbReference>
<dbReference type="Proteomes" id="UP000007014">
    <property type="component" value="Chromosome 15"/>
</dbReference>
<name>M1V5X3_CYAM1</name>
<evidence type="ECO:0000313" key="2">
    <source>
        <dbReference type="EMBL" id="BAM81420.1"/>
    </source>
</evidence>
<feature type="region of interest" description="Disordered" evidence="1">
    <location>
        <begin position="41"/>
        <end position="60"/>
    </location>
</feature>
<evidence type="ECO:0000256" key="1">
    <source>
        <dbReference type="SAM" id="MobiDB-lite"/>
    </source>
</evidence>
<gene>
    <name evidence="2" type="ORF">CYME_CMO025C</name>
</gene>
<dbReference type="KEGG" id="cme:CYME_CMO025C"/>
<evidence type="ECO:0000313" key="3">
    <source>
        <dbReference type="Proteomes" id="UP000007014"/>
    </source>
</evidence>
<sequence>MRYLRSSALTARLIKAGCLREPAWMSALRGLEAVRAQPVLDPDARVPKPGTRTRTANDHTSRVSLLQRLRRRLAERHPEWLLHVVVDLNAPTRAERDVIEKFVRMQAELIQREQLSEEEAYERTLAVLRSELPRTSQLAALVEQQQTASKSVGLSQVMVAAPSLSVASPERPLQDPEAVFLASLQDAQRDRWLFEQFSRRLTS</sequence>
<dbReference type="OrthoDB" id="10467069at2759"/>
<dbReference type="AlphaFoldDB" id="M1V5X3"/>
<organism evidence="2 3">
    <name type="scientific">Cyanidioschyzon merolae (strain NIES-3377 / 10D)</name>
    <name type="common">Unicellular red alga</name>
    <dbReference type="NCBI Taxonomy" id="280699"/>
    <lineage>
        <taxon>Eukaryota</taxon>
        <taxon>Rhodophyta</taxon>
        <taxon>Bangiophyceae</taxon>
        <taxon>Cyanidiales</taxon>
        <taxon>Cyanidiaceae</taxon>
        <taxon>Cyanidioschyzon</taxon>
    </lineage>
</organism>
<reference evidence="2 3" key="2">
    <citation type="journal article" date="2007" name="BMC Biol.">
        <title>A 100%-complete sequence reveals unusually simple genomic features in the hot-spring red alga Cyanidioschyzon merolae.</title>
        <authorList>
            <person name="Nozaki H."/>
            <person name="Takano H."/>
            <person name="Misumi O."/>
            <person name="Terasawa K."/>
            <person name="Matsuzaki M."/>
            <person name="Maruyama S."/>
            <person name="Nishida K."/>
            <person name="Yagisawa F."/>
            <person name="Yoshida Y."/>
            <person name="Fujiwara T."/>
            <person name="Takio S."/>
            <person name="Tamura K."/>
            <person name="Chung S.J."/>
            <person name="Nakamura S."/>
            <person name="Kuroiwa H."/>
            <person name="Tanaka K."/>
            <person name="Sato N."/>
            <person name="Kuroiwa T."/>
        </authorList>
    </citation>
    <scope>NUCLEOTIDE SEQUENCE [LARGE SCALE GENOMIC DNA]</scope>
    <source>
        <strain evidence="2 3">10D</strain>
    </source>
</reference>
<reference evidence="2 3" key="1">
    <citation type="journal article" date="2004" name="Nature">
        <title>Genome sequence of the ultrasmall unicellular red alga Cyanidioschyzon merolae 10D.</title>
        <authorList>
            <person name="Matsuzaki M."/>
            <person name="Misumi O."/>
            <person name="Shin-i T."/>
            <person name="Maruyama S."/>
            <person name="Takahara M."/>
            <person name="Miyagishima S."/>
            <person name="Mori T."/>
            <person name="Nishida K."/>
            <person name="Yagisawa F."/>
            <person name="Nishida K."/>
            <person name="Yoshida Y."/>
            <person name="Nishimura Y."/>
            <person name="Nakao S."/>
            <person name="Kobayashi T."/>
            <person name="Momoyama Y."/>
            <person name="Higashiyama T."/>
            <person name="Minoda A."/>
            <person name="Sano M."/>
            <person name="Nomoto H."/>
            <person name="Oishi K."/>
            <person name="Hayashi H."/>
            <person name="Ohta F."/>
            <person name="Nishizaka S."/>
            <person name="Haga S."/>
            <person name="Miura S."/>
            <person name="Morishita T."/>
            <person name="Kabeya Y."/>
            <person name="Terasawa K."/>
            <person name="Suzuki Y."/>
            <person name="Ishii Y."/>
            <person name="Asakawa S."/>
            <person name="Takano H."/>
            <person name="Ohta N."/>
            <person name="Kuroiwa H."/>
            <person name="Tanaka K."/>
            <person name="Shimizu N."/>
            <person name="Sugano S."/>
            <person name="Sato N."/>
            <person name="Nozaki H."/>
            <person name="Ogasawara N."/>
            <person name="Kohara Y."/>
            <person name="Kuroiwa T."/>
        </authorList>
    </citation>
    <scope>NUCLEOTIDE SEQUENCE [LARGE SCALE GENOMIC DNA]</scope>
    <source>
        <strain evidence="2 3">10D</strain>
    </source>
</reference>
<proteinExistence type="predicted"/>
<protein>
    <submittedName>
        <fullName evidence="2">Uncharacterized protein</fullName>
    </submittedName>
</protein>
<dbReference type="HOGENOM" id="CLU_1350610_0_0_1"/>
<dbReference type="GeneID" id="16995519"/>
<keyword evidence="3" id="KW-1185">Reference proteome</keyword>
<dbReference type="EMBL" id="AP006497">
    <property type="protein sequence ID" value="BAM81420.1"/>
    <property type="molecule type" value="Genomic_DNA"/>
</dbReference>